<accession>R7Q4I0</accession>
<reference evidence="4" key="1">
    <citation type="journal article" date="2013" name="Proc. Natl. Acad. Sci. U.S.A.">
        <title>Genome structure and metabolic features in the red seaweed Chondrus crispus shed light on evolution of the Archaeplastida.</title>
        <authorList>
            <person name="Collen J."/>
            <person name="Porcel B."/>
            <person name="Carre W."/>
            <person name="Ball S.G."/>
            <person name="Chaparro C."/>
            <person name="Tonon T."/>
            <person name="Barbeyron T."/>
            <person name="Michel G."/>
            <person name="Noel B."/>
            <person name="Valentin K."/>
            <person name="Elias M."/>
            <person name="Artiguenave F."/>
            <person name="Arun A."/>
            <person name="Aury J.M."/>
            <person name="Barbosa-Neto J.F."/>
            <person name="Bothwell J.H."/>
            <person name="Bouget F.Y."/>
            <person name="Brillet L."/>
            <person name="Cabello-Hurtado F."/>
            <person name="Capella-Gutierrez S."/>
            <person name="Charrier B."/>
            <person name="Cladiere L."/>
            <person name="Cock J.M."/>
            <person name="Coelho S.M."/>
            <person name="Colleoni C."/>
            <person name="Czjzek M."/>
            <person name="Da Silva C."/>
            <person name="Delage L."/>
            <person name="Denoeud F."/>
            <person name="Deschamps P."/>
            <person name="Dittami S.M."/>
            <person name="Gabaldon T."/>
            <person name="Gachon C.M."/>
            <person name="Groisillier A."/>
            <person name="Herve C."/>
            <person name="Jabbari K."/>
            <person name="Katinka M."/>
            <person name="Kloareg B."/>
            <person name="Kowalczyk N."/>
            <person name="Labadie K."/>
            <person name="Leblanc C."/>
            <person name="Lopez P.J."/>
            <person name="McLachlan D.H."/>
            <person name="Meslet-Cladiere L."/>
            <person name="Moustafa A."/>
            <person name="Nehr Z."/>
            <person name="Nyvall Collen P."/>
            <person name="Panaud O."/>
            <person name="Partensky F."/>
            <person name="Poulain J."/>
            <person name="Rensing S.A."/>
            <person name="Rousvoal S."/>
            <person name="Samson G."/>
            <person name="Symeonidi A."/>
            <person name="Weissenbach J."/>
            <person name="Zambounis A."/>
            <person name="Wincker P."/>
            <person name="Boyen C."/>
        </authorList>
    </citation>
    <scope>NUCLEOTIDE SEQUENCE [LARGE SCALE GENOMIC DNA]</scope>
    <source>
        <strain evidence="4">cv. Stackhouse</strain>
    </source>
</reference>
<proteinExistence type="predicted"/>
<protein>
    <submittedName>
        <fullName evidence="3">Uncharacterized protein</fullName>
    </submittedName>
</protein>
<dbReference type="STRING" id="2769.R7Q4I0"/>
<gene>
    <name evidence="3" type="ORF">CHC_T00008138001</name>
</gene>
<evidence type="ECO:0000256" key="2">
    <source>
        <dbReference type="SAM" id="Phobius"/>
    </source>
</evidence>
<feature type="compositionally biased region" description="Low complexity" evidence="1">
    <location>
        <begin position="370"/>
        <end position="379"/>
    </location>
</feature>
<sequence>MSVVDAHGRLRVYSRRDPPGLFEAVKVAHGLFGVLYDVTLAVDRYPRVVKVENRFVPMGGVLAGRVLQVMKGLVQRGVAVQMMWVPFNSAGEGAWGPEGDLVWMRTLERVVGGRVEDDEAVAYRFYTIPQWFRMHGAALAQGGVAEYEPRMAKAFLARGFRESMWKLEAKPFRQNVADAVQFQDSAEGWPVMAVEVAVPVDEGNGNWEVVRELWRVVTEKVQSADRRGEYPLNVGVRMTFVKASDALLAANFGKGRNAYSAVVQICSALGTRGWEAFAREVVAEWMRLPGARCRLSRDMAKICDADVVAKSLGESLEEFKRLRRNEAVDDIGMFLNEPLAQLLGMDEDCSELSSSPLSNNDPGGAILSRTSTDPSTDPSMGEKTTAAENIGRVDYGHEGLLRTPRDIAFSRTPSAARSQSSSPWTSHSSSGALLLSPMRPSGSIWEEAEVRGGTMISEDAVTEYNIDDDDDASLISIEDGGNNPPVVYRTLSSRPSKAVKFKSPLTSPEFSLLLAYIALYVLLWLAMFGKMAVRQLGWFPGVLG</sequence>
<feature type="region of interest" description="Disordered" evidence="1">
    <location>
        <begin position="411"/>
        <end position="431"/>
    </location>
</feature>
<feature type="compositionally biased region" description="Polar residues" evidence="1">
    <location>
        <begin position="351"/>
        <end position="361"/>
    </location>
</feature>
<dbReference type="EMBL" id="HG001489">
    <property type="protein sequence ID" value="CDF32370.1"/>
    <property type="molecule type" value="Genomic_DNA"/>
</dbReference>
<dbReference type="Gene3D" id="3.30.465.10">
    <property type="match status" value="1"/>
</dbReference>
<evidence type="ECO:0000313" key="3">
    <source>
        <dbReference type="EMBL" id="CDF32370.1"/>
    </source>
</evidence>
<dbReference type="KEGG" id="ccp:CHC_T00008138001"/>
<feature type="transmembrane region" description="Helical" evidence="2">
    <location>
        <begin position="510"/>
        <end position="528"/>
    </location>
</feature>
<dbReference type="InterPro" id="IPR016169">
    <property type="entry name" value="FAD-bd_PCMH_sub2"/>
</dbReference>
<dbReference type="Proteomes" id="UP000012073">
    <property type="component" value="Unassembled WGS sequence"/>
</dbReference>
<keyword evidence="2" id="KW-0472">Membrane</keyword>
<keyword evidence="4" id="KW-1185">Reference proteome</keyword>
<dbReference type="RefSeq" id="XP_005712035.1">
    <property type="nucleotide sequence ID" value="XM_005711978.1"/>
</dbReference>
<dbReference type="GeneID" id="17319752"/>
<name>R7Q4I0_CHOCR</name>
<feature type="region of interest" description="Disordered" evidence="1">
    <location>
        <begin position="350"/>
        <end position="385"/>
    </location>
</feature>
<keyword evidence="2" id="KW-0812">Transmembrane</keyword>
<keyword evidence="2" id="KW-1133">Transmembrane helix</keyword>
<feature type="compositionally biased region" description="Low complexity" evidence="1">
    <location>
        <begin position="418"/>
        <end position="430"/>
    </location>
</feature>
<evidence type="ECO:0000313" key="4">
    <source>
        <dbReference type="Proteomes" id="UP000012073"/>
    </source>
</evidence>
<evidence type="ECO:0000256" key="1">
    <source>
        <dbReference type="SAM" id="MobiDB-lite"/>
    </source>
</evidence>
<organism evidence="3 4">
    <name type="scientific">Chondrus crispus</name>
    <name type="common">Carrageen Irish moss</name>
    <name type="synonym">Polymorpha crispa</name>
    <dbReference type="NCBI Taxonomy" id="2769"/>
    <lineage>
        <taxon>Eukaryota</taxon>
        <taxon>Rhodophyta</taxon>
        <taxon>Florideophyceae</taxon>
        <taxon>Rhodymeniophycidae</taxon>
        <taxon>Gigartinales</taxon>
        <taxon>Gigartinaceae</taxon>
        <taxon>Chondrus</taxon>
    </lineage>
</organism>
<dbReference type="AlphaFoldDB" id="R7Q4I0"/>
<dbReference type="Gramene" id="CDF32370">
    <property type="protein sequence ID" value="CDF32370"/>
    <property type="gene ID" value="CHC_T00008138001"/>
</dbReference>
<dbReference type="OrthoDB" id="610608at2759"/>